<comment type="caution">
    <text evidence="3">The sequence shown here is derived from an EMBL/GenBank/DDBJ whole genome shotgun (WGS) entry which is preliminary data.</text>
</comment>
<proteinExistence type="inferred from homology"/>
<keyword evidence="4" id="KW-1185">Reference proteome</keyword>
<dbReference type="PANTHER" id="PTHR34406">
    <property type="entry name" value="PROTEIN YCEI"/>
    <property type="match status" value="1"/>
</dbReference>
<dbReference type="STRING" id="471514.AN477_06270"/>
<name>A0A0N8PPK7_9BACL</name>
<evidence type="ECO:0000313" key="3">
    <source>
        <dbReference type="EMBL" id="KPV44597.1"/>
    </source>
</evidence>
<dbReference type="PATRIC" id="fig|471514.4.peg.4230"/>
<comment type="similarity">
    <text evidence="1">Belongs to the UPF0312 family.</text>
</comment>
<dbReference type="Proteomes" id="UP000050482">
    <property type="component" value="Unassembled WGS sequence"/>
</dbReference>
<sequence length="174" mass="19124">MANWTLDKTHSEVGFSVRHMMISNVRGNFNEFDADVTSDGDDLTTAKISVSIDPTSIDTRNSDRDAHLRSADFFKIEEYPKVTFESTSLVHKGGDKYALEGNLSIIGTTKPVTLDCEIQGPEKDPWGNQRIGVVASGQINRTDFGLTWNAALEAGGVLVSENVKLNIEMQFIKG</sequence>
<dbReference type="Gene3D" id="2.40.128.110">
    <property type="entry name" value="Lipid/polyisoprenoid-binding, YceI-like"/>
    <property type="match status" value="1"/>
</dbReference>
<dbReference type="RefSeq" id="WP_054968313.1">
    <property type="nucleotide sequence ID" value="NZ_LJCO01000030.1"/>
</dbReference>
<evidence type="ECO:0000259" key="2">
    <source>
        <dbReference type="SMART" id="SM00867"/>
    </source>
</evidence>
<evidence type="ECO:0000313" key="4">
    <source>
        <dbReference type="Proteomes" id="UP000050482"/>
    </source>
</evidence>
<feature type="domain" description="Lipid/polyisoprenoid-binding YceI-like" evidence="2">
    <location>
        <begin position="3"/>
        <end position="172"/>
    </location>
</feature>
<protein>
    <recommendedName>
        <fullName evidence="2">Lipid/polyisoprenoid-binding YceI-like domain-containing protein</fullName>
    </recommendedName>
</protein>
<organism evidence="3 4">
    <name type="scientific">Alicyclobacillus ferrooxydans</name>
    <dbReference type="NCBI Taxonomy" id="471514"/>
    <lineage>
        <taxon>Bacteria</taxon>
        <taxon>Bacillati</taxon>
        <taxon>Bacillota</taxon>
        <taxon>Bacilli</taxon>
        <taxon>Bacillales</taxon>
        <taxon>Alicyclobacillaceae</taxon>
        <taxon>Alicyclobacillus</taxon>
    </lineage>
</organism>
<dbReference type="InterPro" id="IPR036761">
    <property type="entry name" value="TTHA0802/YceI-like_sf"/>
</dbReference>
<dbReference type="AlphaFoldDB" id="A0A0N8PPK7"/>
<reference evidence="3 4" key="1">
    <citation type="submission" date="2015-09" db="EMBL/GenBank/DDBJ databases">
        <title>Draft genome sequence of Alicyclobacillus ferrooxydans DSM 22381.</title>
        <authorList>
            <person name="Hemp J."/>
        </authorList>
    </citation>
    <scope>NUCLEOTIDE SEQUENCE [LARGE SCALE GENOMIC DNA]</scope>
    <source>
        <strain evidence="3 4">TC-34</strain>
    </source>
</reference>
<evidence type="ECO:0000256" key="1">
    <source>
        <dbReference type="ARBA" id="ARBA00008812"/>
    </source>
</evidence>
<dbReference type="OrthoDB" id="9811006at2"/>
<dbReference type="EMBL" id="LJCO01000030">
    <property type="protein sequence ID" value="KPV44597.1"/>
    <property type="molecule type" value="Genomic_DNA"/>
</dbReference>
<gene>
    <name evidence="3" type="ORF">AN477_06270</name>
</gene>
<dbReference type="Pfam" id="PF04264">
    <property type="entry name" value="YceI"/>
    <property type="match status" value="1"/>
</dbReference>
<dbReference type="PANTHER" id="PTHR34406:SF1">
    <property type="entry name" value="PROTEIN YCEI"/>
    <property type="match status" value="1"/>
</dbReference>
<dbReference type="InterPro" id="IPR007372">
    <property type="entry name" value="Lipid/polyisoprenoid-bd_YceI"/>
</dbReference>
<dbReference type="SUPFAM" id="SSF101874">
    <property type="entry name" value="YceI-like"/>
    <property type="match status" value="1"/>
</dbReference>
<accession>A0A0N8PPK7</accession>
<dbReference type="SMART" id="SM00867">
    <property type="entry name" value="YceI"/>
    <property type="match status" value="1"/>
</dbReference>